<dbReference type="EMBL" id="NMUH01007370">
    <property type="protein sequence ID" value="MQM17143.1"/>
    <property type="molecule type" value="Genomic_DNA"/>
</dbReference>
<protein>
    <recommendedName>
        <fullName evidence="3">Glyoxysomal processing protease, glyoxysomal</fullName>
    </recommendedName>
</protein>
<dbReference type="PANTHER" id="PTHR21004">
    <property type="entry name" value="SERINE PROTEASE-RELATED"/>
    <property type="match status" value="1"/>
</dbReference>
<name>A0A843XCY1_COLES</name>
<dbReference type="AlphaFoldDB" id="A0A843XCY1"/>
<dbReference type="FunFam" id="2.40.10.10:FF:000096">
    <property type="entry name" value="Glyoxysomal processing protease glyoxysomal"/>
    <property type="match status" value="1"/>
</dbReference>
<comment type="caution">
    <text evidence="1">The sequence shown here is derived from an EMBL/GenBank/DDBJ whole genome shotgun (WGS) entry which is preliminary data.</text>
</comment>
<keyword evidence="2" id="KW-1185">Reference proteome</keyword>
<dbReference type="Pfam" id="PF13365">
    <property type="entry name" value="Trypsin_2"/>
    <property type="match status" value="1"/>
</dbReference>
<dbReference type="GO" id="GO:0004252">
    <property type="term" value="F:serine-type endopeptidase activity"/>
    <property type="evidence" value="ECO:0007669"/>
    <property type="project" value="InterPro"/>
</dbReference>
<evidence type="ECO:0000313" key="1">
    <source>
        <dbReference type="EMBL" id="MQM17143.1"/>
    </source>
</evidence>
<organism evidence="1 2">
    <name type="scientific">Colocasia esculenta</name>
    <name type="common">Wild taro</name>
    <name type="synonym">Arum esculentum</name>
    <dbReference type="NCBI Taxonomy" id="4460"/>
    <lineage>
        <taxon>Eukaryota</taxon>
        <taxon>Viridiplantae</taxon>
        <taxon>Streptophyta</taxon>
        <taxon>Embryophyta</taxon>
        <taxon>Tracheophyta</taxon>
        <taxon>Spermatophyta</taxon>
        <taxon>Magnoliopsida</taxon>
        <taxon>Liliopsida</taxon>
        <taxon>Araceae</taxon>
        <taxon>Aroideae</taxon>
        <taxon>Colocasieae</taxon>
        <taxon>Colocasia</taxon>
    </lineage>
</organism>
<accession>A0A843XCY1</accession>
<sequence length="749" mass="81358">MDSREIAEKARNLGIMVKVQGPDPQGLKMRGSAFHQRENGITVLSASGFLLPPSLSDSLSLLSGRQHKGTVAITAASVVEPFLPAQYRNLGYQNSTAVQVGVPGLIPGARIDISNPECGHDGHRESLAWHQARLVDVAVSSTALESLMRSNRASSNYSSWEVGWKLVSLDSSPDSNLDSLQREFKASGNKSKSDGQLDFILNESTNLHQMAMSTTKIAFLEILTLDSKDLLNVNISYQQKRGDFLMAIGSPFGVLSPSHFLNSVCVGTVANSCPPDSCDSSLLVADIRCLPGMEGGLVFDRDACLVGILTRPIRQKNCTAEIQVLVNFLHNFLPSLISKLLHNLVSFLQLVITWNAISSICSNPQDRKASDDVNKELHKGLASKAAHFQMPFQHAPRHNSFYSLEPSLEKVVTSIVLVTIGDEAWASGILLNKEGLILTNAHLLEPWRYRRSSLLNSANEPMVLSVSANEPVQLDKMILLQPPDRTSDTISVGHKTTFPDLGYGSHKKIHVRLTNAKPWIWSDAKVVYISKGPLDIALLQLDDVPHKLCAINPNFLCPSEGTKVHVIGHGPFGPQSDIGPYISSGVVTKVVRSQLQGMENAEESSPVMLQTTAAVFPGMSGGAVVNSDGQMIGLVTSNARHAGGTTIPHLNFSLPCVALKPIFNFSEQPDTSILKNLDKPNAFLSSIWALVPPPASFRRPDQPDTRNKEGKGSRFAKFLTEKHADVALPNDLKPFIKGKNSSNLLLGKL</sequence>
<dbReference type="SUPFAM" id="SSF50494">
    <property type="entry name" value="Trypsin-like serine proteases"/>
    <property type="match status" value="2"/>
</dbReference>
<dbReference type="InterPro" id="IPR039245">
    <property type="entry name" value="TYSND1/DEG15"/>
</dbReference>
<evidence type="ECO:0008006" key="3">
    <source>
        <dbReference type="Google" id="ProtNLM"/>
    </source>
</evidence>
<dbReference type="Gene3D" id="2.40.10.10">
    <property type="entry name" value="Trypsin-like serine proteases"/>
    <property type="match status" value="3"/>
</dbReference>
<dbReference type="GO" id="GO:0005777">
    <property type="term" value="C:peroxisome"/>
    <property type="evidence" value="ECO:0007669"/>
    <property type="project" value="InterPro"/>
</dbReference>
<dbReference type="PANTHER" id="PTHR21004:SF0">
    <property type="entry name" value="PEROXISOMAL LEADER PEPTIDE-PROCESSING PROTEASE"/>
    <property type="match status" value="1"/>
</dbReference>
<dbReference type="GO" id="GO:0016485">
    <property type="term" value="P:protein processing"/>
    <property type="evidence" value="ECO:0007669"/>
    <property type="project" value="InterPro"/>
</dbReference>
<gene>
    <name evidence="1" type="ORF">Taro_050111</name>
</gene>
<evidence type="ECO:0000313" key="2">
    <source>
        <dbReference type="Proteomes" id="UP000652761"/>
    </source>
</evidence>
<reference evidence="1" key="1">
    <citation type="submission" date="2017-07" db="EMBL/GenBank/DDBJ databases">
        <title>Taro Niue Genome Assembly and Annotation.</title>
        <authorList>
            <person name="Atibalentja N."/>
            <person name="Keating K."/>
            <person name="Fields C.J."/>
        </authorList>
    </citation>
    <scope>NUCLEOTIDE SEQUENCE</scope>
    <source>
        <strain evidence="1">Niue_2</strain>
        <tissue evidence="1">Leaf</tissue>
    </source>
</reference>
<dbReference type="OrthoDB" id="17845at2759"/>
<dbReference type="Proteomes" id="UP000652761">
    <property type="component" value="Unassembled WGS sequence"/>
</dbReference>
<proteinExistence type="predicted"/>
<dbReference type="InterPro" id="IPR009003">
    <property type="entry name" value="Peptidase_S1_PA"/>
</dbReference>
<dbReference type="InterPro" id="IPR043504">
    <property type="entry name" value="Peptidase_S1_PA_chymotrypsin"/>
</dbReference>